<proteinExistence type="predicted"/>
<reference evidence="2" key="1">
    <citation type="submission" date="2021-10" db="EMBL/GenBank/DDBJ databases">
        <title>Tropical sea cucumber genome reveals ecological adaptation and Cuvierian tubules defense mechanism.</title>
        <authorList>
            <person name="Chen T."/>
        </authorList>
    </citation>
    <scope>NUCLEOTIDE SEQUENCE</scope>
    <source>
        <strain evidence="2">Nanhai2018</strain>
        <tissue evidence="2">Muscle</tissue>
    </source>
</reference>
<dbReference type="OrthoDB" id="10068075at2759"/>
<keyword evidence="3" id="KW-1185">Reference proteome</keyword>
<evidence type="ECO:0000313" key="2">
    <source>
        <dbReference type="EMBL" id="KAJ8038350.1"/>
    </source>
</evidence>
<dbReference type="PANTHER" id="PTHR47331">
    <property type="entry name" value="PHD-TYPE DOMAIN-CONTAINING PROTEIN"/>
    <property type="match status" value="1"/>
</dbReference>
<accession>A0A9Q1C4L9</accession>
<evidence type="ECO:0000256" key="1">
    <source>
        <dbReference type="SAM" id="MobiDB-lite"/>
    </source>
</evidence>
<evidence type="ECO:0000313" key="3">
    <source>
        <dbReference type="Proteomes" id="UP001152320"/>
    </source>
</evidence>
<dbReference type="Proteomes" id="UP001152320">
    <property type="component" value="Chromosome 7"/>
</dbReference>
<dbReference type="EMBL" id="JAIZAY010000007">
    <property type="protein sequence ID" value="KAJ8038350.1"/>
    <property type="molecule type" value="Genomic_DNA"/>
</dbReference>
<organism evidence="2 3">
    <name type="scientific">Holothuria leucospilota</name>
    <name type="common">Black long sea cucumber</name>
    <name type="synonym">Mertensiothuria leucospilota</name>
    <dbReference type="NCBI Taxonomy" id="206669"/>
    <lineage>
        <taxon>Eukaryota</taxon>
        <taxon>Metazoa</taxon>
        <taxon>Echinodermata</taxon>
        <taxon>Eleutherozoa</taxon>
        <taxon>Echinozoa</taxon>
        <taxon>Holothuroidea</taxon>
        <taxon>Aspidochirotacea</taxon>
        <taxon>Aspidochirotida</taxon>
        <taxon>Holothuriidae</taxon>
        <taxon>Holothuria</taxon>
    </lineage>
</organism>
<feature type="compositionally biased region" description="Polar residues" evidence="1">
    <location>
        <begin position="52"/>
        <end position="65"/>
    </location>
</feature>
<feature type="region of interest" description="Disordered" evidence="1">
    <location>
        <begin position="43"/>
        <end position="69"/>
    </location>
</feature>
<name>A0A9Q1C4L9_HOLLE</name>
<sequence>MWEAEVLAELEDTNRIRQAYIQPKVDVPSVTVSKPKFSTEPWQPNVYAPEWNSDNQQPKSKTTIPDSVPPAGLAESVVTHNLGSSPDTNASYIFEGMLHSLNMPKLDIITFDGNPSCYWNFMHSFETNVEARVKDDKMRLTYLIQFCKGKARGSIEDCVLIRSGSGYKVAKGILAQQFGQNHQVTQALLEKVLEREQIFLQVQKFRPAYESPSPKFTSQGFNYPFLEHSHSTNACKILFVFLSTITLINWEQLLHFSVAKIL</sequence>
<dbReference type="AlphaFoldDB" id="A0A9Q1C4L9"/>
<gene>
    <name evidence="2" type="ORF">HOLleu_15746</name>
</gene>
<protein>
    <submittedName>
        <fullName evidence="2">Uncharacterized protein</fullName>
    </submittedName>
</protein>
<comment type="caution">
    <text evidence="2">The sequence shown here is derived from an EMBL/GenBank/DDBJ whole genome shotgun (WGS) entry which is preliminary data.</text>
</comment>